<dbReference type="Proteomes" id="UP001501333">
    <property type="component" value="Unassembled WGS sequence"/>
</dbReference>
<name>A0ABP7YHA6_9FLAO</name>
<reference evidence="3" key="1">
    <citation type="journal article" date="2019" name="Int. J. Syst. Evol. Microbiol.">
        <title>The Global Catalogue of Microorganisms (GCM) 10K type strain sequencing project: providing services to taxonomists for standard genome sequencing and annotation.</title>
        <authorList>
            <consortium name="The Broad Institute Genomics Platform"/>
            <consortium name="The Broad Institute Genome Sequencing Center for Infectious Disease"/>
            <person name="Wu L."/>
            <person name="Ma J."/>
        </authorList>
    </citation>
    <scope>NUCLEOTIDE SEQUENCE [LARGE SCALE GENOMIC DNA]</scope>
    <source>
        <strain evidence="3">JCM 17386</strain>
    </source>
</reference>
<keyword evidence="3" id="KW-1185">Reference proteome</keyword>
<keyword evidence="1" id="KW-0812">Transmembrane</keyword>
<proteinExistence type="predicted"/>
<evidence type="ECO:0000256" key="1">
    <source>
        <dbReference type="SAM" id="Phobius"/>
    </source>
</evidence>
<comment type="caution">
    <text evidence="2">The sequence shown here is derived from an EMBL/GenBank/DDBJ whole genome shotgun (WGS) entry which is preliminary data.</text>
</comment>
<feature type="transmembrane region" description="Helical" evidence="1">
    <location>
        <begin position="14"/>
        <end position="39"/>
    </location>
</feature>
<accession>A0ABP7YHA6</accession>
<keyword evidence="1" id="KW-1133">Transmembrane helix</keyword>
<evidence type="ECO:0000313" key="2">
    <source>
        <dbReference type="EMBL" id="GAA4136162.1"/>
    </source>
</evidence>
<dbReference type="EMBL" id="BAABAO010000013">
    <property type="protein sequence ID" value="GAA4136162.1"/>
    <property type="molecule type" value="Genomic_DNA"/>
</dbReference>
<organism evidence="2 3">
    <name type="scientific">Flavobacterium chungbukense</name>
    <dbReference type="NCBI Taxonomy" id="877464"/>
    <lineage>
        <taxon>Bacteria</taxon>
        <taxon>Pseudomonadati</taxon>
        <taxon>Bacteroidota</taxon>
        <taxon>Flavobacteriia</taxon>
        <taxon>Flavobacteriales</taxon>
        <taxon>Flavobacteriaceae</taxon>
        <taxon>Flavobacterium</taxon>
    </lineage>
</organism>
<gene>
    <name evidence="2" type="ORF">GCM10022250_32420</name>
</gene>
<protein>
    <submittedName>
        <fullName evidence="2">Uncharacterized protein</fullName>
    </submittedName>
</protein>
<keyword evidence="1" id="KW-0472">Membrane</keyword>
<sequence length="92" mass="10267">MVASSKVMRLKTKIVTTVMAICNLKYFFAFVLISANMAIVSKQQAARIIELAMLIEVKSLIIFRKSANIQATVNISFPRPKSFNIFLLSLVA</sequence>
<evidence type="ECO:0000313" key="3">
    <source>
        <dbReference type="Proteomes" id="UP001501333"/>
    </source>
</evidence>